<dbReference type="STRING" id="710696.Intca_0089"/>
<dbReference type="eggNOG" id="COG5343">
    <property type="taxonomic scope" value="Bacteria"/>
</dbReference>
<dbReference type="PANTHER" id="PTHR37461">
    <property type="entry name" value="ANTI-SIGMA-K FACTOR RSKA"/>
    <property type="match status" value="1"/>
</dbReference>
<keyword evidence="5" id="KW-1133">Transmembrane helix</keyword>
<dbReference type="InterPro" id="IPR051474">
    <property type="entry name" value="Anti-sigma-K/W_factor"/>
</dbReference>
<keyword evidence="6" id="KW-0805">Transcription regulation</keyword>
<evidence type="ECO:0000256" key="8">
    <source>
        <dbReference type="ARBA" id="ARBA00023163"/>
    </source>
</evidence>
<organism evidence="13 14">
    <name type="scientific">Intrasporangium calvum (strain ATCC 23552 / DSM 43043 / JCM 3097 / NBRC 12989 / NCIMB 10167 / NRRL B-3866 / 7 KIP)</name>
    <dbReference type="NCBI Taxonomy" id="710696"/>
    <lineage>
        <taxon>Bacteria</taxon>
        <taxon>Bacillati</taxon>
        <taxon>Actinomycetota</taxon>
        <taxon>Actinomycetes</taxon>
        <taxon>Micrococcales</taxon>
        <taxon>Intrasporangiaceae</taxon>
        <taxon>Intrasporangium</taxon>
    </lineage>
</organism>
<dbReference type="AlphaFoldDB" id="E6SEQ0"/>
<evidence type="ECO:0000256" key="1">
    <source>
        <dbReference type="ARBA" id="ARBA00004167"/>
    </source>
</evidence>
<dbReference type="EMBL" id="CP002343">
    <property type="protein sequence ID" value="ADU46651.1"/>
    <property type="molecule type" value="Genomic_DNA"/>
</dbReference>
<proteinExistence type="predicted"/>
<evidence type="ECO:0000259" key="11">
    <source>
        <dbReference type="Pfam" id="PF10099"/>
    </source>
</evidence>
<dbReference type="KEGG" id="ica:Intca_0089"/>
<gene>
    <name evidence="13" type="ordered locus">Intca_0089</name>
</gene>
<dbReference type="Proteomes" id="UP000008914">
    <property type="component" value="Chromosome"/>
</dbReference>
<evidence type="ECO:0000256" key="4">
    <source>
        <dbReference type="ARBA" id="ARBA00022692"/>
    </source>
</evidence>
<comment type="subcellular location">
    <subcellularLocation>
        <location evidence="2">Cell membrane</location>
    </subcellularLocation>
    <subcellularLocation>
        <location evidence="1">Membrane</location>
        <topology evidence="1">Single-pass membrane protein</topology>
    </subcellularLocation>
</comment>
<evidence type="ECO:0000256" key="3">
    <source>
        <dbReference type="ARBA" id="ARBA00022475"/>
    </source>
</evidence>
<reference evidence="13 14" key="1">
    <citation type="journal article" date="2010" name="Stand. Genomic Sci.">
        <title>Complete genome sequence of Intrasporangium calvum type strain (7 KIP).</title>
        <authorList>
            <person name="Del Rio T.G."/>
            <person name="Chertkov O."/>
            <person name="Yasawong M."/>
            <person name="Lucas S."/>
            <person name="Deshpande S."/>
            <person name="Cheng J.F."/>
            <person name="Detter C."/>
            <person name="Tapia R."/>
            <person name="Han C."/>
            <person name="Goodwin L."/>
            <person name="Pitluck S."/>
            <person name="Liolios K."/>
            <person name="Ivanova N."/>
            <person name="Mavromatis K."/>
            <person name="Pati A."/>
            <person name="Chen A."/>
            <person name="Palaniappan K."/>
            <person name="Land M."/>
            <person name="Hauser L."/>
            <person name="Chang Y.J."/>
            <person name="Jeffries C.D."/>
            <person name="Rohde M."/>
            <person name="Pukall R."/>
            <person name="Sikorski J."/>
            <person name="Goker M."/>
            <person name="Woyke T."/>
            <person name="Bristow J."/>
            <person name="Eisen J.A."/>
            <person name="Markowitz V."/>
            <person name="Hugenholtz P."/>
            <person name="Kyrpides N.C."/>
            <person name="Klenk H.P."/>
            <person name="Lapidus A."/>
        </authorList>
    </citation>
    <scope>NUCLEOTIDE SEQUENCE [LARGE SCALE GENOMIC DNA]</scope>
    <source>
        <strain evidence="14">ATCC 23552 / DSM 43043 / JCM 3097 / NBRC 12989 / 7 KIP</strain>
    </source>
</reference>
<dbReference type="RefSeq" id="WP_013490973.1">
    <property type="nucleotide sequence ID" value="NC_014830.1"/>
</dbReference>
<evidence type="ECO:0000256" key="10">
    <source>
        <dbReference type="ARBA" id="ARBA00030803"/>
    </source>
</evidence>
<protein>
    <recommendedName>
        <fullName evidence="10">Regulator of SigK</fullName>
    </recommendedName>
    <alternativeName>
        <fullName evidence="9">Sigma-K anti-sigma factor RskA</fullName>
    </alternativeName>
</protein>
<sequence>MTDDIHALSGAYAVDALDELERVQFEQHLAGCPACRAEVAGLREAAAQLAAGVELPPPPALRGRLMSAIAEARPLPPVRAAAPATEAANVAASPARPWRRVLVAAAAAAVLGVTGVGIWQAREGTPAPTVAEQVLDAPDAMRTSQSFTGGATATVVRSPSLGRAVLVTSRMPAAPDGKVYQLWLQDSTGHMVSAGVMPAGPDQVVVLQGDARTATAAGISVEPTGGSQQPTTDPIALFAFT</sequence>
<dbReference type="Gene3D" id="1.10.10.1320">
    <property type="entry name" value="Anti-sigma factor, zinc-finger domain"/>
    <property type="match status" value="1"/>
</dbReference>
<evidence type="ECO:0000259" key="12">
    <source>
        <dbReference type="Pfam" id="PF13490"/>
    </source>
</evidence>
<evidence type="ECO:0000256" key="5">
    <source>
        <dbReference type="ARBA" id="ARBA00022989"/>
    </source>
</evidence>
<evidence type="ECO:0000256" key="7">
    <source>
        <dbReference type="ARBA" id="ARBA00023136"/>
    </source>
</evidence>
<dbReference type="InterPro" id="IPR027383">
    <property type="entry name" value="Znf_put"/>
</dbReference>
<dbReference type="PANTHER" id="PTHR37461:SF1">
    <property type="entry name" value="ANTI-SIGMA-K FACTOR RSKA"/>
    <property type="match status" value="1"/>
</dbReference>
<keyword evidence="4" id="KW-0812">Transmembrane</keyword>
<feature type="domain" description="Putative zinc-finger" evidence="12">
    <location>
        <begin position="4"/>
        <end position="36"/>
    </location>
</feature>
<dbReference type="GO" id="GO:0005886">
    <property type="term" value="C:plasma membrane"/>
    <property type="evidence" value="ECO:0007669"/>
    <property type="project" value="UniProtKB-SubCell"/>
</dbReference>
<evidence type="ECO:0000313" key="14">
    <source>
        <dbReference type="Proteomes" id="UP000008914"/>
    </source>
</evidence>
<evidence type="ECO:0000256" key="9">
    <source>
        <dbReference type="ARBA" id="ARBA00029829"/>
    </source>
</evidence>
<dbReference type="Pfam" id="PF10099">
    <property type="entry name" value="RskA_C"/>
    <property type="match status" value="1"/>
</dbReference>
<accession>E6SEQ0</accession>
<keyword evidence="14" id="KW-1185">Reference proteome</keyword>
<evidence type="ECO:0000313" key="13">
    <source>
        <dbReference type="EMBL" id="ADU46651.1"/>
    </source>
</evidence>
<dbReference type="Pfam" id="PF13490">
    <property type="entry name" value="zf-HC2"/>
    <property type="match status" value="1"/>
</dbReference>
<evidence type="ECO:0000256" key="2">
    <source>
        <dbReference type="ARBA" id="ARBA00004236"/>
    </source>
</evidence>
<keyword evidence="8" id="KW-0804">Transcription</keyword>
<dbReference type="GO" id="GO:0006417">
    <property type="term" value="P:regulation of translation"/>
    <property type="evidence" value="ECO:0007669"/>
    <property type="project" value="TreeGrafter"/>
</dbReference>
<keyword evidence="7" id="KW-0472">Membrane</keyword>
<keyword evidence="3" id="KW-1003">Cell membrane</keyword>
<dbReference type="InterPro" id="IPR041916">
    <property type="entry name" value="Anti_sigma_zinc_sf"/>
</dbReference>
<dbReference type="GO" id="GO:0016989">
    <property type="term" value="F:sigma factor antagonist activity"/>
    <property type="evidence" value="ECO:0007669"/>
    <property type="project" value="TreeGrafter"/>
</dbReference>
<dbReference type="HOGENOM" id="CLU_075802_1_0_11"/>
<name>E6SEQ0_INTC7</name>
<dbReference type="InterPro" id="IPR018764">
    <property type="entry name" value="RskA_C"/>
</dbReference>
<dbReference type="OrthoDB" id="153510at2"/>
<feature type="domain" description="Anti-sigma K factor RskA C-terminal" evidence="11">
    <location>
        <begin position="103"/>
        <end position="235"/>
    </location>
</feature>
<evidence type="ECO:0000256" key="6">
    <source>
        <dbReference type="ARBA" id="ARBA00023015"/>
    </source>
</evidence>